<sequence length="65" mass="6689">MPELPPEEDDEDDEDDEAAAAASMPVTGAGGGQCRCGGSGGLMSYRDVPASALEVLMEVTEPMVM</sequence>
<feature type="region of interest" description="Disordered" evidence="1">
    <location>
        <begin position="1"/>
        <end position="33"/>
    </location>
</feature>
<accession>A0A246WUG2</accession>
<proteinExistence type="predicted"/>
<comment type="caution">
    <text evidence="2">The sequence shown here is derived from an EMBL/GenBank/DDBJ whole genome shotgun (WGS) entry which is preliminary data.</text>
</comment>
<dbReference type="Proteomes" id="UP000197596">
    <property type="component" value="Unassembled WGS sequence"/>
</dbReference>
<gene>
    <name evidence="2" type="ORF">CEJ42_01120</name>
</gene>
<organism evidence="2 3">
    <name type="scientific">Herbaspirillum robiniae</name>
    <dbReference type="NCBI Taxonomy" id="2014887"/>
    <lineage>
        <taxon>Bacteria</taxon>
        <taxon>Pseudomonadati</taxon>
        <taxon>Pseudomonadota</taxon>
        <taxon>Betaproteobacteria</taxon>
        <taxon>Burkholderiales</taxon>
        <taxon>Oxalobacteraceae</taxon>
        <taxon>Herbaspirillum</taxon>
    </lineage>
</organism>
<evidence type="ECO:0000313" key="3">
    <source>
        <dbReference type="Proteomes" id="UP000197596"/>
    </source>
</evidence>
<evidence type="ECO:0000313" key="2">
    <source>
        <dbReference type="EMBL" id="OWY30710.1"/>
    </source>
</evidence>
<reference evidence="2 3" key="1">
    <citation type="submission" date="2017-06" db="EMBL/GenBank/DDBJ databases">
        <title>Herbaspirillum phytohormonus sp. nov., isolated from the root nodule of Robinia pseudoacacia in lead-zinc mine.</title>
        <authorList>
            <person name="Fan M."/>
            <person name="Lin Y."/>
        </authorList>
    </citation>
    <scope>NUCLEOTIDE SEQUENCE [LARGE SCALE GENOMIC DNA]</scope>
    <source>
        <strain evidence="2 3">HZ10</strain>
    </source>
</reference>
<protein>
    <submittedName>
        <fullName evidence="2">Uncharacterized protein</fullName>
    </submittedName>
</protein>
<dbReference type="AlphaFoldDB" id="A0A246WUG2"/>
<evidence type="ECO:0000256" key="1">
    <source>
        <dbReference type="SAM" id="MobiDB-lite"/>
    </source>
</evidence>
<name>A0A246WUG2_9BURK</name>
<dbReference type="EMBL" id="NJGU01000001">
    <property type="protein sequence ID" value="OWY30710.1"/>
    <property type="molecule type" value="Genomic_DNA"/>
</dbReference>
<feature type="compositionally biased region" description="Acidic residues" evidence="1">
    <location>
        <begin position="1"/>
        <end position="18"/>
    </location>
</feature>